<proteinExistence type="inferred from homology"/>
<dbReference type="GO" id="GO:0015420">
    <property type="term" value="F:ABC-type vitamin B12 transporter activity"/>
    <property type="evidence" value="ECO:0007669"/>
    <property type="project" value="UniProtKB-UniRule"/>
</dbReference>
<evidence type="ECO:0000256" key="9">
    <source>
        <dbReference type="HAMAP-Rule" id="MF_00024"/>
    </source>
</evidence>
<comment type="caution">
    <text evidence="9">Lacks conserved residue(s) required for the propagation of feature annotation.</text>
</comment>
<evidence type="ECO:0000256" key="5">
    <source>
        <dbReference type="ARBA" id="ARBA00022573"/>
    </source>
</evidence>
<keyword evidence="11" id="KW-1185">Reference proteome</keyword>
<organism evidence="10 11">
    <name type="scientific">Lysobacter arseniciresistens ZS79</name>
    <dbReference type="NCBI Taxonomy" id="913325"/>
    <lineage>
        <taxon>Bacteria</taxon>
        <taxon>Pseudomonadati</taxon>
        <taxon>Pseudomonadota</taxon>
        <taxon>Gammaproteobacteria</taxon>
        <taxon>Lysobacterales</taxon>
        <taxon>Lysobacteraceae</taxon>
        <taxon>Novilysobacter</taxon>
    </lineage>
</organism>
<reference evidence="10 11" key="1">
    <citation type="journal article" date="2015" name="Stand. Genomic Sci.">
        <title>Genomic information of the arsenic-resistant bacterium Lysobacter arseniciresistens type strain ZS79(T) and comparison of Lysobacter draft genomes.</title>
        <authorList>
            <person name="Liu L."/>
            <person name="Zhang S."/>
            <person name="Luo M."/>
            <person name="Wang G."/>
        </authorList>
    </citation>
    <scope>NUCLEOTIDE SEQUENCE [LARGE SCALE GENOMIC DNA]</scope>
    <source>
        <strain evidence="10 11">ZS79</strain>
    </source>
</reference>
<dbReference type="STRING" id="913325.N799_03255"/>
<evidence type="ECO:0000256" key="6">
    <source>
        <dbReference type="ARBA" id="ARBA00022692"/>
    </source>
</evidence>
<evidence type="ECO:0000256" key="7">
    <source>
        <dbReference type="ARBA" id="ARBA00022989"/>
    </source>
</evidence>
<dbReference type="HAMAP" id="MF_00024">
    <property type="entry name" value="CobD_CbiB"/>
    <property type="match status" value="1"/>
</dbReference>
<keyword evidence="8 9" id="KW-0472">Membrane</keyword>
<dbReference type="AlphaFoldDB" id="A0A0A0F2K5"/>
<feature type="transmembrane region" description="Helical" evidence="9">
    <location>
        <begin position="288"/>
        <end position="306"/>
    </location>
</feature>
<gene>
    <name evidence="9" type="primary">cobD</name>
    <name evidence="10" type="ORF">N799_03255</name>
</gene>
<dbReference type="GO" id="GO:0009236">
    <property type="term" value="P:cobalamin biosynthetic process"/>
    <property type="evidence" value="ECO:0007669"/>
    <property type="project" value="UniProtKB-UniRule"/>
</dbReference>
<sequence>MRAGAATVAVALDAMFGEPRRGHPLVGFGRLTGWIERRLYRDHRLAGVLAWSCAVLPLVALAAAVEWFAQAGSPWVAAALGALVLALAIGHRSLGEHAAPVAAALEAGDLDAARGAVARMVSRDTVALDATQTAAATTESVLENGCDAVFGALFWFVLLGLPGVVLYRLANTLDAMWGYRDARYRRFGWAAARIDDGLNLLPARLTALAYALCGHTPGALRCWLAQARHWKSPNAGPVMAAGAGAIGVRLGGAAPYHGRWLTRPELGAGGPAGAVSIRRALRLVRDALLAWLLALWAVAIALNWAVPGGLHA</sequence>
<dbReference type="PANTHER" id="PTHR34308:SF1">
    <property type="entry name" value="COBALAMIN BIOSYNTHESIS PROTEIN CBIB"/>
    <property type="match status" value="1"/>
</dbReference>
<keyword evidence="6 9" id="KW-0812">Transmembrane</keyword>
<keyword evidence="7 9" id="KW-1133">Transmembrane helix</keyword>
<comment type="subcellular location">
    <subcellularLocation>
        <location evidence="1 9">Cell membrane</location>
        <topology evidence="1 9">Multi-pass membrane protein</topology>
    </subcellularLocation>
</comment>
<evidence type="ECO:0000256" key="8">
    <source>
        <dbReference type="ARBA" id="ARBA00023136"/>
    </source>
</evidence>
<evidence type="ECO:0000256" key="4">
    <source>
        <dbReference type="ARBA" id="ARBA00022475"/>
    </source>
</evidence>
<protein>
    <recommendedName>
        <fullName evidence="9">Cobalamin biosynthesis protein CobD</fullName>
    </recommendedName>
</protein>
<dbReference type="GO" id="GO:0005886">
    <property type="term" value="C:plasma membrane"/>
    <property type="evidence" value="ECO:0007669"/>
    <property type="project" value="UniProtKB-SubCell"/>
</dbReference>
<comment type="caution">
    <text evidence="10">The sequence shown here is derived from an EMBL/GenBank/DDBJ whole genome shotgun (WGS) entry which is preliminary data.</text>
</comment>
<dbReference type="Proteomes" id="UP000029989">
    <property type="component" value="Unassembled WGS sequence"/>
</dbReference>
<dbReference type="UniPathway" id="UPA00148"/>
<evidence type="ECO:0000313" key="11">
    <source>
        <dbReference type="Proteomes" id="UP000029989"/>
    </source>
</evidence>
<dbReference type="NCBIfam" id="TIGR00380">
    <property type="entry name" value="cobal_cbiB"/>
    <property type="match status" value="1"/>
</dbReference>
<accession>A0A0A0F2K5</accession>
<comment type="pathway">
    <text evidence="2 9">Cofactor biosynthesis; adenosylcobalamin biosynthesis.</text>
</comment>
<keyword evidence="4 9" id="KW-1003">Cell membrane</keyword>
<dbReference type="Pfam" id="PF03186">
    <property type="entry name" value="CobD_Cbib"/>
    <property type="match status" value="1"/>
</dbReference>
<evidence type="ECO:0000256" key="2">
    <source>
        <dbReference type="ARBA" id="ARBA00004953"/>
    </source>
</evidence>
<keyword evidence="5 9" id="KW-0169">Cobalamin biosynthesis</keyword>
<feature type="transmembrane region" description="Helical" evidence="9">
    <location>
        <begin position="148"/>
        <end position="170"/>
    </location>
</feature>
<dbReference type="eggNOG" id="COG1270">
    <property type="taxonomic scope" value="Bacteria"/>
</dbReference>
<dbReference type="EMBL" id="AVPT01000011">
    <property type="protein sequence ID" value="KGM56583.1"/>
    <property type="molecule type" value="Genomic_DNA"/>
</dbReference>
<comment type="similarity">
    <text evidence="3 9">Belongs to the CobD/CbiB family.</text>
</comment>
<dbReference type="GO" id="GO:0048472">
    <property type="term" value="F:threonine-phosphate decarboxylase activity"/>
    <property type="evidence" value="ECO:0007669"/>
    <property type="project" value="InterPro"/>
</dbReference>
<comment type="function">
    <text evidence="9">Converts cobyric acid to cobinamide by the addition of aminopropanol on the F carboxylic group.</text>
</comment>
<dbReference type="PANTHER" id="PTHR34308">
    <property type="entry name" value="COBALAMIN BIOSYNTHESIS PROTEIN CBIB"/>
    <property type="match status" value="1"/>
</dbReference>
<evidence type="ECO:0000313" key="10">
    <source>
        <dbReference type="EMBL" id="KGM56583.1"/>
    </source>
</evidence>
<evidence type="ECO:0000256" key="3">
    <source>
        <dbReference type="ARBA" id="ARBA00006263"/>
    </source>
</evidence>
<evidence type="ECO:0000256" key="1">
    <source>
        <dbReference type="ARBA" id="ARBA00004651"/>
    </source>
</evidence>
<feature type="transmembrane region" description="Helical" evidence="9">
    <location>
        <begin position="48"/>
        <end position="68"/>
    </location>
</feature>
<name>A0A0A0F2K5_9GAMM</name>
<dbReference type="InterPro" id="IPR004485">
    <property type="entry name" value="Cobalamin_biosynth_CobD/CbiB"/>
</dbReference>